<gene>
    <name evidence="3" type="ORF">BA062_15880</name>
</gene>
<dbReference type="InterPro" id="IPR013517">
    <property type="entry name" value="FG-GAP"/>
</dbReference>
<evidence type="ECO:0000256" key="1">
    <source>
        <dbReference type="ARBA" id="ARBA00022729"/>
    </source>
</evidence>
<dbReference type="Proteomes" id="UP000247892">
    <property type="component" value="Unassembled WGS sequence"/>
</dbReference>
<dbReference type="SUPFAM" id="SSF69318">
    <property type="entry name" value="Integrin alpha N-terminal domain"/>
    <property type="match status" value="1"/>
</dbReference>
<dbReference type="PANTHER" id="PTHR46580">
    <property type="entry name" value="SENSOR KINASE-RELATED"/>
    <property type="match status" value="1"/>
</dbReference>
<accession>A0A318LMW2</accession>
<reference evidence="3 4" key="1">
    <citation type="submission" date="2016-07" db="EMBL/GenBank/DDBJ databases">
        <title>Draft genome sequence of Prauserella sp. YIM 121212, isolated from alkaline soil.</title>
        <authorList>
            <person name="Ruckert C."/>
            <person name="Albersmeier A."/>
            <person name="Jiang C.-L."/>
            <person name="Jiang Y."/>
            <person name="Kalinowski J."/>
            <person name="Schneider O."/>
            <person name="Winkler A."/>
            <person name="Zotchev S.B."/>
        </authorList>
    </citation>
    <scope>NUCLEOTIDE SEQUENCE [LARGE SCALE GENOMIC DNA]</scope>
    <source>
        <strain evidence="3 4">YIM 121212</strain>
    </source>
</reference>
<proteinExistence type="predicted"/>
<feature type="signal peptide" evidence="2">
    <location>
        <begin position="1"/>
        <end position="18"/>
    </location>
</feature>
<sequence>MVATLALGLAVMPGGADAVTLPSFLGIPLDGLAPTEISAGDLNGDGVDDLAVANEGGTTITVLLSTVGGGYQAPQRYQVGLSPSNVHIHDFTGDGVDDIVDVDAGASTVSVLPNLGDGRMGTAVTSPTSTAGTAALTAADFDADGALDVAVSHPAGAVAVNLGRGDGSFGPPATYPGPLGGIGVSAGDFNGDGAPDIASVGPASTTQSILTNKGDGTFEHTTVPVGPGAVCNRTGDLNADGAVDVISASADGHMGVILGRGDGTFEPVKNYGTGSLYASCFGVDDLNGDGAQDLAVGNIAGLSMSTLLGNGDGTLQAGTVHPAGDAVITCTTGHINADDAVDVVCPGGAIPVVIAYDGKGDGAFAPPRRLALG</sequence>
<protein>
    <recommendedName>
        <fullName evidence="5">VCBS repeat-containing protein</fullName>
    </recommendedName>
</protein>
<evidence type="ECO:0000313" key="3">
    <source>
        <dbReference type="EMBL" id="PXY33725.1"/>
    </source>
</evidence>
<evidence type="ECO:0000313" key="4">
    <source>
        <dbReference type="Proteomes" id="UP000247892"/>
    </source>
</evidence>
<evidence type="ECO:0008006" key="5">
    <source>
        <dbReference type="Google" id="ProtNLM"/>
    </source>
</evidence>
<comment type="caution">
    <text evidence="3">The sequence shown here is derived from an EMBL/GenBank/DDBJ whole genome shotgun (WGS) entry which is preliminary data.</text>
</comment>
<dbReference type="Gene3D" id="2.130.10.130">
    <property type="entry name" value="Integrin alpha, N-terminal"/>
    <property type="match status" value="1"/>
</dbReference>
<dbReference type="EMBL" id="MASU01000006">
    <property type="protein sequence ID" value="PXY33725.1"/>
    <property type="molecule type" value="Genomic_DNA"/>
</dbReference>
<keyword evidence="4" id="KW-1185">Reference proteome</keyword>
<dbReference type="InterPro" id="IPR028994">
    <property type="entry name" value="Integrin_alpha_N"/>
</dbReference>
<name>A0A318LMW2_9PSEU</name>
<feature type="chain" id="PRO_5016285815" description="VCBS repeat-containing protein" evidence="2">
    <location>
        <begin position="19"/>
        <end position="373"/>
    </location>
</feature>
<evidence type="ECO:0000256" key="2">
    <source>
        <dbReference type="SAM" id="SignalP"/>
    </source>
</evidence>
<dbReference type="Gene3D" id="2.30.30.100">
    <property type="match status" value="1"/>
</dbReference>
<organism evidence="3 4">
    <name type="scientific">Prauserella flavalba</name>
    <dbReference type="NCBI Taxonomy" id="1477506"/>
    <lineage>
        <taxon>Bacteria</taxon>
        <taxon>Bacillati</taxon>
        <taxon>Actinomycetota</taxon>
        <taxon>Actinomycetes</taxon>
        <taxon>Pseudonocardiales</taxon>
        <taxon>Pseudonocardiaceae</taxon>
        <taxon>Prauserella</taxon>
    </lineage>
</organism>
<keyword evidence="1 2" id="KW-0732">Signal</keyword>
<dbReference type="Pfam" id="PF13517">
    <property type="entry name" value="FG-GAP_3"/>
    <property type="match status" value="3"/>
</dbReference>
<dbReference type="AlphaFoldDB" id="A0A318LMW2"/>